<dbReference type="RefSeq" id="XP_007836977.1">
    <property type="nucleotide sequence ID" value="XM_007838786.1"/>
</dbReference>
<proteinExistence type="predicted"/>
<evidence type="ECO:0000313" key="3">
    <source>
        <dbReference type="EMBL" id="ETS78143.1"/>
    </source>
</evidence>
<keyword evidence="2" id="KW-0472">Membrane</keyword>
<dbReference type="HOGENOM" id="CLU_980417_0_0_1"/>
<feature type="compositionally biased region" description="Polar residues" evidence="1">
    <location>
        <begin position="245"/>
        <end position="255"/>
    </location>
</feature>
<reference evidence="4" key="1">
    <citation type="journal article" date="2015" name="BMC Genomics">
        <title>Genomic and transcriptomic analysis of the endophytic fungus Pestalotiopsis fici reveals its lifestyle and high potential for synthesis of natural products.</title>
        <authorList>
            <person name="Wang X."/>
            <person name="Zhang X."/>
            <person name="Liu L."/>
            <person name="Xiang M."/>
            <person name="Wang W."/>
            <person name="Sun X."/>
            <person name="Che Y."/>
            <person name="Guo L."/>
            <person name="Liu G."/>
            <person name="Guo L."/>
            <person name="Wang C."/>
            <person name="Yin W.B."/>
            <person name="Stadler M."/>
            <person name="Zhang X."/>
            <person name="Liu X."/>
        </authorList>
    </citation>
    <scope>NUCLEOTIDE SEQUENCE [LARGE SCALE GENOMIC DNA]</scope>
    <source>
        <strain evidence="4">W106-1 / CGMCC3.15140</strain>
    </source>
</reference>
<protein>
    <submittedName>
        <fullName evidence="3">Uncharacterized protein</fullName>
    </submittedName>
</protein>
<dbReference type="KEGG" id="pfy:PFICI_10205"/>
<keyword evidence="2" id="KW-0812">Transmembrane</keyword>
<organism evidence="3 4">
    <name type="scientific">Pestalotiopsis fici (strain W106-1 / CGMCC3.15140)</name>
    <dbReference type="NCBI Taxonomy" id="1229662"/>
    <lineage>
        <taxon>Eukaryota</taxon>
        <taxon>Fungi</taxon>
        <taxon>Dikarya</taxon>
        <taxon>Ascomycota</taxon>
        <taxon>Pezizomycotina</taxon>
        <taxon>Sordariomycetes</taxon>
        <taxon>Xylariomycetidae</taxon>
        <taxon>Amphisphaeriales</taxon>
        <taxon>Sporocadaceae</taxon>
        <taxon>Pestalotiopsis</taxon>
    </lineage>
</organism>
<dbReference type="OrthoDB" id="10261408at2759"/>
<sequence length="284" mass="31010">MDDLWVGDSVSYLFHVTFVVFVVRFTLDCLVHGLNRGRTQTVSGTAPRGQSAGVDVARCRRFEVEQRVTAAAIESKSGPIKGYTEALEHRLEVTENALLRILSVVDPTILHTAFASNDGQGPVRDALVTTTAVKETPHIRSSEDKSALMAHWEEFALENSDDILAWSNAVHDARGHTSPDDIDGTDEDTASVPIAQADGYPEYLPQVAAGDDTGLMSANRYPNTQQTTTSSIPGSSAPALGPNFVTYSGHIQQRQQEPDDGQHSANNDEQINAVSQDFRQQYLW</sequence>
<feature type="compositionally biased region" description="Polar residues" evidence="1">
    <location>
        <begin position="263"/>
        <end position="278"/>
    </location>
</feature>
<feature type="transmembrane region" description="Helical" evidence="2">
    <location>
        <begin position="12"/>
        <end position="31"/>
    </location>
</feature>
<feature type="region of interest" description="Disordered" evidence="1">
    <location>
        <begin position="214"/>
        <end position="278"/>
    </location>
</feature>
<feature type="compositionally biased region" description="Polar residues" evidence="1">
    <location>
        <begin position="220"/>
        <end position="234"/>
    </location>
</feature>
<keyword evidence="2" id="KW-1133">Transmembrane helix</keyword>
<dbReference type="Proteomes" id="UP000030651">
    <property type="component" value="Unassembled WGS sequence"/>
</dbReference>
<evidence type="ECO:0000313" key="4">
    <source>
        <dbReference type="Proteomes" id="UP000030651"/>
    </source>
</evidence>
<dbReference type="EMBL" id="KI912115">
    <property type="protein sequence ID" value="ETS78143.1"/>
    <property type="molecule type" value="Genomic_DNA"/>
</dbReference>
<dbReference type="GeneID" id="19275218"/>
<dbReference type="InParanoid" id="W3WW88"/>
<name>W3WW88_PESFW</name>
<gene>
    <name evidence="3" type="ORF">PFICI_10205</name>
</gene>
<dbReference type="AlphaFoldDB" id="W3WW88"/>
<keyword evidence="4" id="KW-1185">Reference proteome</keyword>
<evidence type="ECO:0000256" key="2">
    <source>
        <dbReference type="SAM" id="Phobius"/>
    </source>
</evidence>
<evidence type="ECO:0000256" key="1">
    <source>
        <dbReference type="SAM" id="MobiDB-lite"/>
    </source>
</evidence>
<accession>W3WW88</accession>
<dbReference type="eggNOG" id="ENOG502SYIX">
    <property type="taxonomic scope" value="Eukaryota"/>
</dbReference>